<dbReference type="InterPro" id="IPR025012">
    <property type="entry name" value="DUF3898"/>
</dbReference>
<evidence type="ECO:0000313" key="2">
    <source>
        <dbReference type="EMBL" id="MFC7749027.1"/>
    </source>
</evidence>
<dbReference type="Pfam" id="PF13039">
    <property type="entry name" value="DUF3900"/>
    <property type="match status" value="1"/>
</dbReference>
<feature type="domain" description="DUF3898" evidence="1">
    <location>
        <begin position="265"/>
        <end position="353"/>
    </location>
</feature>
<comment type="caution">
    <text evidence="2">The sequence shown here is derived from an EMBL/GenBank/DDBJ whole genome shotgun (WGS) entry which is preliminary data.</text>
</comment>
<organism evidence="2 3">
    <name type="scientific">Paenibacillus thermoaerophilus</name>
    <dbReference type="NCBI Taxonomy" id="1215385"/>
    <lineage>
        <taxon>Bacteria</taxon>
        <taxon>Bacillati</taxon>
        <taxon>Bacillota</taxon>
        <taxon>Bacilli</taxon>
        <taxon>Bacillales</taxon>
        <taxon>Paenibacillaceae</taxon>
        <taxon>Paenibacillus</taxon>
    </lineage>
</organism>
<gene>
    <name evidence="2" type="ORF">ACFQWB_03575</name>
</gene>
<evidence type="ECO:0000313" key="3">
    <source>
        <dbReference type="Proteomes" id="UP001596528"/>
    </source>
</evidence>
<reference evidence="3" key="1">
    <citation type="journal article" date="2019" name="Int. J. Syst. Evol. Microbiol.">
        <title>The Global Catalogue of Microorganisms (GCM) 10K type strain sequencing project: providing services to taxonomists for standard genome sequencing and annotation.</title>
        <authorList>
            <consortium name="The Broad Institute Genomics Platform"/>
            <consortium name="The Broad Institute Genome Sequencing Center for Infectious Disease"/>
            <person name="Wu L."/>
            <person name="Ma J."/>
        </authorList>
    </citation>
    <scope>NUCLEOTIDE SEQUENCE [LARGE SCALE GENOMIC DNA]</scope>
    <source>
        <strain evidence="3">JCM 18657</strain>
    </source>
</reference>
<proteinExistence type="predicted"/>
<evidence type="ECO:0000259" key="1">
    <source>
        <dbReference type="Pfam" id="PF13037"/>
    </source>
</evidence>
<dbReference type="EMBL" id="JBHTGQ010000008">
    <property type="protein sequence ID" value="MFC7749027.1"/>
    <property type="molecule type" value="Genomic_DNA"/>
</dbReference>
<name>A0ABW2V340_9BACL</name>
<dbReference type="Proteomes" id="UP001596528">
    <property type="component" value="Unassembled WGS sequence"/>
</dbReference>
<sequence length="371" mass="42723">MDVRIRFLSFFVIRTEGDPGGGGSKSFRHYRTLDRESYETSELKPFLDGEFARIVKRKAEKNPNTDQAPTKIGRFLTEPGHELTSNPNYNLFKRLQAADSVEAFHASSDELVRLYADTSAVRGGAMIVVQAELPKHAELPFVFVLKCDFEPKIARISDERGLIAQVEMAISARNMKSIQFPHMPEPGMIEEWELKIHQASHARYFEDFLKFVAYERPLPEIVSEHVIGMVQHYIEEKWRGLEEHVQERQREEEELELWAARDKRDLQEKWSHEQVRDAARQIVQIKEDLPMAFRLDEVTVRGKLSDYGESIHIAKLNGRYVVLIVGDQFQFDHGMSPVELLQPEPFEAVAERLAAGPVRGPEPDDDEAPWD</sequence>
<accession>A0ABW2V340</accession>
<dbReference type="InterPro" id="IPR025006">
    <property type="entry name" value="DUF3900"/>
</dbReference>
<dbReference type="RefSeq" id="WP_138790290.1">
    <property type="nucleotide sequence ID" value="NZ_JBHTGQ010000008.1"/>
</dbReference>
<protein>
    <submittedName>
        <fullName evidence="2">DUF3900 domain-containing protein</fullName>
    </submittedName>
</protein>
<keyword evidence="3" id="KW-1185">Reference proteome</keyword>
<dbReference type="Pfam" id="PF13037">
    <property type="entry name" value="DUF3898"/>
    <property type="match status" value="1"/>
</dbReference>